<dbReference type="PANTHER" id="PTHR13847">
    <property type="entry name" value="SARCOSINE DEHYDROGENASE-RELATED"/>
    <property type="match status" value="1"/>
</dbReference>
<proteinExistence type="predicted"/>
<dbReference type="OrthoDB" id="9805337at2"/>
<dbReference type="GO" id="GO:0016491">
    <property type="term" value="F:oxidoreductase activity"/>
    <property type="evidence" value="ECO:0007669"/>
    <property type="project" value="UniProtKB-KW"/>
</dbReference>
<dbReference type="SUPFAM" id="SSF51905">
    <property type="entry name" value="FAD/NAD(P)-binding domain"/>
    <property type="match status" value="1"/>
</dbReference>
<evidence type="ECO:0000313" key="3">
    <source>
        <dbReference type="EMBL" id="KFI24838.1"/>
    </source>
</evidence>
<gene>
    <name evidence="3" type="ORF">CG50_07520</name>
</gene>
<name>A0A086XS38_9RHOB</name>
<organism evidence="3 4">
    <name type="scientific">Paenirhodobacter enshiensis</name>
    <dbReference type="NCBI Taxonomy" id="1105367"/>
    <lineage>
        <taxon>Bacteria</taxon>
        <taxon>Pseudomonadati</taxon>
        <taxon>Pseudomonadota</taxon>
        <taxon>Alphaproteobacteria</taxon>
        <taxon>Rhodobacterales</taxon>
        <taxon>Rhodobacter group</taxon>
        <taxon>Paenirhodobacter</taxon>
    </lineage>
</organism>
<dbReference type="STRING" id="1105367.CG50_07520"/>
<accession>A0A086XS38</accession>
<keyword evidence="1" id="KW-0560">Oxidoreductase</keyword>
<reference evidence="3 4" key="1">
    <citation type="submission" date="2014-03" db="EMBL/GenBank/DDBJ databases">
        <title>Genome of Paenirhodobacter enshiensis DW2-9.</title>
        <authorList>
            <person name="Wang D."/>
            <person name="Wang G."/>
        </authorList>
    </citation>
    <scope>NUCLEOTIDE SEQUENCE [LARGE SCALE GENOMIC DNA]</scope>
    <source>
        <strain evidence="3 4">DW2-9</strain>
    </source>
</reference>
<dbReference type="Gene3D" id="3.50.50.60">
    <property type="entry name" value="FAD/NAD(P)-binding domain"/>
    <property type="match status" value="2"/>
</dbReference>
<feature type="domain" description="FAD dependent oxidoreductase" evidence="2">
    <location>
        <begin position="4"/>
        <end position="392"/>
    </location>
</feature>
<protein>
    <submittedName>
        <fullName evidence="3">Amino acid dehydrogenase</fullName>
    </submittedName>
</protein>
<dbReference type="PANTHER" id="PTHR13847:SF289">
    <property type="entry name" value="GLYCINE OXIDASE"/>
    <property type="match status" value="1"/>
</dbReference>
<comment type="caution">
    <text evidence="3">The sequence shown here is derived from an EMBL/GenBank/DDBJ whole genome shotgun (WGS) entry which is preliminary data.</text>
</comment>
<dbReference type="Gene3D" id="3.30.9.10">
    <property type="entry name" value="D-Amino Acid Oxidase, subunit A, domain 2"/>
    <property type="match status" value="1"/>
</dbReference>
<dbReference type="RefSeq" id="WP_036639175.1">
    <property type="nucleotide sequence ID" value="NZ_JFZB01000033.1"/>
</dbReference>
<dbReference type="EMBL" id="JFZB01000033">
    <property type="protein sequence ID" value="KFI24838.1"/>
    <property type="molecule type" value="Genomic_DNA"/>
</dbReference>
<dbReference type="Proteomes" id="UP000028824">
    <property type="component" value="Unassembled WGS sequence"/>
</dbReference>
<dbReference type="GO" id="GO:0005737">
    <property type="term" value="C:cytoplasm"/>
    <property type="evidence" value="ECO:0007669"/>
    <property type="project" value="TreeGrafter"/>
</dbReference>
<keyword evidence="4" id="KW-1185">Reference proteome</keyword>
<dbReference type="InterPro" id="IPR036188">
    <property type="entry name" value="FAD/NAD-bd_sf"/>
</dbReference>
<dbReference type="eggNOG" id="COG0665">
    <property type="taxonomic scope" value="Bacteria"/>
</dbReference>
<dbReference type="InterPro" id="IPR006076">
    <property type="entry name" value="FAD-dep_OxRdtase"/>
</dbReference>
<evidence type="ECO:0000259" key="2">
    <source>
        <dbReference type="Pfam" id="PF01266"/>
    </source>
</evidence>
<evidence type="ECO:0000313" key="4">
    <source>
        <dbReference type="Proteomes" id="UP000028824"/>
    </source>
</evidence>
<evidence type="ECO:0000256" key="1">
    <source>
        <dbReference type="ARBA" id="ARBA00023002"/>
    </source>
</evidence>
<sequence>MTEIIVLGAGMVGVSAALELQARGHRVVLVDRRGAGEETSYGNAGFIQAEAAEPHPIPHDPMTLLSYAFGRSNDVVYDPKYLPALAPVLWRYFRASAPKRHRAISKIYAQLTRRSTADHAPLIAAAEAEALIRRNGYADVYRSAHRFEAAARRAEALARDYGVSAGIEDSAALAKAEPAIRVPMAGAVLWHDCWTCADPGALTAAYAALFERRGGTFLRGDALSLRQAGAGWSVETARGLVTGEKAVVALGPWSPELLARFGYGIQMLWKRGYHGHFDSPVRLARPFLDAENGILLTPMRKGLRLATGAALVQPTDPSDPVQLRRGIAAASGLVPLGARIEEPQWFGNRPCLPDMLPLVGPAPNHAGLWFDFGHGHQGFTLGPTTAELLAERMEGARSEVLDALDPAHRKGTVSLRS</sequence>
<dbReference type="AlphaFoldDB" id="A0A086XS38"/>
<dbReference type="Pfam" id="PF01266">
    <property type="entry name" value="DAO"/>
    <property type="match status" value="1"/>
</dbReference>